<evidence type="ECO:0000313" key="1">
    <source>
        <dbReference type="EMBL" id="MBP0113837.1"/>
    </source>
</evidence>
<accession>A0ABS4A0B3</accession>
<reference evidence="1 2" key="1">
    <citation type="submission" date="2021-03" db="EMBL/GenBank/DDBJ databases">
        <title>Genome Sequence of Bradyrhizobium vignae strain ISRA400.</title>
        <authorList>
            <person name="Tisa L.S."/>
            <person name="Svistoonoff S."/>
            <person name="Hocher V."/>
            <person name="Fall S."/>
            <person name="Zaiya A."/>
            <person name="Naing D."/>
            <person name="Niang N."/>
            <person name="Diouf A."/>
            <person name="Dasylva M.C."/>
            <person name="Toure O."/>
            <person name="Gueye M."/>
            <person name="Gully D."/>
            <person name="Tisseyre P."/>
            <person name="Simpson S."/>
            <person name="Morris K."/>
            <person name="Thomas W.K."/>
        </authorList>
    </citation>
    <scope>NUCLEOTIDE SEQUENCE [LARGE SCALE GENOMIC DNA]</scope>
    <source>
        <strain evidence="1 2">ISRA400</strain>
    </source>
</reference>
<dbReference type="Proteomes" id="UP000669317">
    <property type="component" value="Unassembled WGS sequence"/>
</dbReference>
<evidence type="ECO:0008006" key="3">
    <source>
        <dbReference type="Google" id="ProtNLM"/>
    </source>
</evidence>
<dbReference type="SUPFAM" id="SSF53098">
    <property type="entry name" value="Ribonuclease H-like"/>
    <property type="match status" value="1"/>
</dbReference>
<evidence type="ECO:0000313" key="2">
    <source>
        <dbReference type="Proteomes" id="UP000669317"/>
    </source>
</evidence>
<dbReference type="EMBL" id="JAGIKT010000051">
    <property type="protein sequence ID" value="MBP0113837.1"/>
    <property type="molecule type" value="Genomic_DNA"/>
</dbReference>
<protein>
    <recommendedName>
        <fullName evidence="3">Exonuclease domain-containing protein</fullName>
    </recommendedName>
</protein>
<sequence>MLRRPVPRSASQRTVGQDCRTGILLDTETTSLDHAKDEIIGLGMVKFD</sequence>
<organism evidence="1 2">
    <name type="scientific">Bradyrhizobium vignae</name>
    <dbReference type="NCBI Taxonomy" id="1549949"/>
    <lineage>
        <taxon>Bacteria</taxon>
        <taxon>Pseudomonadati</taxon>
        <taxon>Pseudomonadota</taxon>
        <taxon>Alphaproteobacteria</taxon>
        <taxon>Hyphomicrobiales</taxon>
        <taxon>Nitrobacteraceae</taxon>
        <taxon>Bradyrhizobium</taxon>
    </lineage>
</organism>
<comment type="caution">
    <text evidence="1">The sequence shown here is derived from an EMBL/GenBank/DDBJ whole genome shotgun (WGS) entry which is preliminary data.</text>
</comment>
<proteinExistence type="predicted"/>
<gene>
    <name evidence="1" type="ORF">JWS04_22650</name>
</gene>
<name>A0ABS4A0B3_9BRAD</name>
<dbReference type="InterPro" id="IPR012337">
    <property type="entry name" value="RNaseH-like_sf"/>
</dbReference>
<keyword evidence="2" id="KW-1185">Reference proteome</keyword>
<dbReference type="RefSeq" id="WP_209295794.1">
    <property type="nucleotide sequence ID" value="NZ_JAGIKT010000051.1"/>
</dbReference>